<protein>
    <recommendedName>
        <fullName evidence="3">6-bladed beta-propeller protein</fullName>
    </recommendedName>
</protein>
<dbReference type="InterPro" id="IPR025316">
    <property type="entry name" value="DUF4221"/>
</dbReference>
<sequence length="380" mass="44286">MKFRNQSWVKAVNYIFLLTFSFSCKEKDGSLNLEDSLQLTQASIDTLFIDSGDELIQAAVKFELVSLLEDHKYLYHWDQNNAILEVIDLENLTLESRITFEKDGPNGAGTNSFSHFQMLNKSEFVLLNPFQVLLFNVKGEKLKEIDLYEEKLRKAFSEVGAPRILHFDEATSDTYGFQVGFKKFNPTLNHFNLENYQGSVNPLPKFNALDNYRLLYESKNGMDMKVHLPTLHFNALKDKILISADAIDGLYVYNLNETNLEFYNLGSQVATQTLKSEPIASINDFEEWQNLILEMEKEFNYGKFLFDEQNDRYLRLLYRKVSTDNFKIFVSEYSLGFDLLKEYEVVQTLKKPKNEFVKDGSIWLYQNFDDELAFIKLTLN</sequence>
<accession>A0ABQ1LTA6</accession>
<keyword evidence="2" id="KW-1185">Reference proteome</keyword>
<evidence type="ECO:0008006" key="3">
    <source>
        <dbReference type="Google" id="ProtNLM"/>
    </source>
</evidence>
<gene>
    <name evidence="1" type="ORF">GCM10010993_03790</name>
</gene>
<dbReference type="PROSITE" id="PS51257">
    <property type="entry name" value="PROKAR_LIPOPROTEIN"/>
    <property type="match status" value="1"/>
</dbReference>
<dbReference type="Pfam" id="PF13970">
    <property type="entry name" value="DUF4221"/>
    <property type="match status" value="1"/>
</dbReference>
<evidence type="ECO:0000313" key="1">
    <source>
        <dbReference type="EMBL" id="GGC28019.1"/>
    </source>
</evidence>
<proteinExistence type="predicted"/>
<organism evidence="1 2">
    <name type="scientific">Belliella aquatica</name>
    <dbReference type="NCBI Taxonomy" id="1323734"/>
    <lineage>
        <taxon>Bacteria</taxon>
        <taxon>Pseudomonadati</taxon>
        <taxon>Bacteroidota</taxon>
        <taxon>Cytophagia</taxon>
        <taxon>Cytophagales</taxon>
        <taxon>Cyclobacteriaceae</taxon>
        <taxon>Belliella</taxon>
    </lineage>
</organism>
<comment type="caution">
    <text evidence="1">The sequence shown here is derived from an EMBL/GenBank/DDBJ whole genome shotgun (WGS) entry which is preliminary data.</text>
</comment>
<reference evidence="2" key="1">
    <citation type="journal article" date="2019" name="Int. J. Syst. Evol. Microbiol.">
        <title>The Global Catalogue of Microorganisms (GCM) 10K type strain sequencing project: providing services to taxonomists for standard genome sequencing and annotation.</title>
        <authorList>
            <consortium name="The Broad Institute Genomics Platform"/>
            <consortium name="The Broad Institute Genome Sequencing Center for Infectious Disease"/>
            <person name="Wu L."/>
            <person name="Ma J."/>
        </authorList>
    </citation>
    <scope>NUCLEOTIDE SEQUENCE [LARGE SCALE GENOMIC DNA]</scope>
    <source>
        <strain evidence="2">CGMCC 1.12479</strain>
    </source>
</reference>
<dbReference type="Proteomes" id="UP000635885">
    <property type="component" value="Unassembled WGS sequence"/>
</dbReference>
<name>A0ABQ1LTA6_9BACT</name>
<dbReference type="EMBL" id="BMFD01000001">
    <property type="protein sequence ID" value="GGC28019.1"/>
    <property type="molecule type" value="Genomic_DNA"/>
</dbReference>
<dbReference type="RefSeq" id="WP_188439053.1">
    <property type="nucleotide sequence ID" value="NZ_BMFD01000001.1"/>
</dbReference>
<evidence type="ECO:0000313" key="2">
    <source>
        <dbReference type="Proteomes" id="UP000635885"/>
    </source>
</evidence>